<reference evidence="5 6" key="1">
    <citation type="submission" date="2021-04" db="EMBL/GenBank/DDBJ databases">
        <authorList>
            <person name="Bliznina A."/>
        </authorList>
    </citation>
    <scope>NUCLEOTIDE SEQUENCE [LARGE SCALE GENOMIC DNA]</scope>
</reference>
<evidence type="ECO:0000256" key="3">
    <source>
        <dbReference type="SAM" id="MobiDB-lite"/>
    </source>
</evidence>
<feature type="domain" description="USP" evidence="4">
    <location>
        <begin position="234"/>
        <end position="431"/>
    </location>
</feature>
<feature type="region of interest" description="Disordered" evidence="3">
    <location>
        <begin position="187"/>
        <end position="222"/>
    </location>
</feature>
<evidence type="ECO:0000313" key="6">
    <source>
        <dbReference type="Proteomes" id="UP001158576"/>
    </source>
</evidence>
<dbReference type="Gene3D" id="3.90.70.10">
    <property type="entry name" value="Cysteine proteinases"/>
    <property type="match status" value="1"/>
</dbReference>
<dbReference type="InterPro" id="IPR018200">
    <property type="entry name" value="USP_CS"/>
</dbReference>
<evidence type="ECO:0000259" key="4">
    <source>
        <dbReference type="PROSITE" id="PS50235"/>
    </source>
</evidence>
<dbReference type="EMBL" id="OU015569">
    <property type="protein sequence ID" value="CAG5096406.1"/>
    <property type="molecule type" value="Genomic_DNA"/>
</dbReference>
<feature type="compositionally biased region" description="Basic and acidic residues" evidence="3">
    <location>
        <begin position="209"/>
        <end position="220"/>
    </location>
</feature>
<dbReference type="InterPro" id="IPR028889">
    <property type="entry name" value="USP"/>
</dbReference>
<feature type="region of interest" description="Disordered" evidence="3">
    <location>
        <begin position="38"/>
        <end position="76"/>
    </location>
</feature>
<sequence>MVLETLSNSRKRGPVQALFDLVVRGIVSEVKRRRMTTDGVISHAELHGSSQSKPENEESLKETQNGPGISSDEAEEDECIDLTKKIKVEDMKINTNKYSQGYQLKRYQIFVPAVHDVDCKFITPEKLSVQFTSKDKNFLAEHSQGSNEYFCVNLKMSEDAIDKEKIAIRGVRRKTFEVEVTYLKGKDPIPKAPPPPAPSARSSSSTLKLRPESKSEKTEKPVATVAPMTKAGYTGLINVGNTCFMASVIQCLSNIPALRDYFLSRDFENDINCDNPLGTGGKMANAFYFLLTQLWSGKHKAVKPTQVKQVVGERAPQFQGYSQHDAQEFCAYILDLLHEDVNLIKSKPYTESKEADGRPDKVVAEESWDIFSRRNKSKIVDLLYGQYKSNLRCPKCEKQSITFDPFVYLSGNEPELQLTSMFSTNSDMQQA</sequence>
<dbReference type="SUPFAM" id="SSF54001">
    <property type="entry name" value="Cysteine proteinases"/>
    <property type="match status" value="1"/>
</dbReference>
<keyword evidence="6" id="KW-1185">Reference proteome</keyword>
<accession>A0ABN7SE93</accession>
<dbReference type="PANTHER" id="PTHR21646">
    <property type="entry name" value="UBIQUITIN CARBOXYL-TERMINAL HYDROLASE"/>
    <property type="match status" value="1"/>
</dbReference>
<dbReference type="InterPro" id="IPR001394">
    <property type="entry name" value="Peptidase_C19_UCH"/>
</dbReference>
<dbReference type="EC" id="3.4.19.12" evidence="2"/>
<dbReference type="PROSITE" id="PS00972">
    <property type="entry name" value="USP_1"/>
    <property type="match status" value="1"/>
</dbReference>
<proteinExistence type="predicted"/>
<dbReference type="Pfam" id="PF00443">
    <property type="entry name" value="UCH"/>
    <property type="match status" value="1"/>
</dbReference>
<dbReference type="InterPro" id="IPR050185">
    <property type="entry name" value="Ub_carboxyl-term_hydrolase"/>
</dbReference>
<dbReference type="PANTHER" id="PTHR21646:SF74">
    <property type="entry name" value="UBIQUITIN CARBOXYL-TERMINAL HYDROLASE 19"/>
    <property type="match status" value="1"/>
</dbReference>
<evidence type="ECO:0000256" key="2">
    <source>
        <dbReference type="ARBA" id="ARBA00012759"/>
    </source>
</evidence>
<protein>
    <recommendedName>
        <fullName evidence="2">ubiquitinyl hydrolase 1</fullName>
        <ecNumber evidence="2">3.4.19.12</ecNumber>
    </recommendedName>
</protein>
<evidence type="ECO:0000313" key="5">
    <source>
        <dbReference type="EMBL" id="CAG5096406.1"/>
    </source>
</evidence>
<name>A0ABN7SE93_OIKDI</name>
<dbReference type="Proteomes" id="UP001158576">
    <property type="component" value="Chromosome XSR"/>
</dbReference>
<dbReference type="PROSITE" id="PS50235">
    <property type="entry name" value="USP_3"/>
    <property type="match status" value="1"/>
</dbReference>
<comment type="catalytic activity">
    <reaction evidence="1">
        <text>Thiol-dependent hydrolysis of ester, thioester, amide, peptide and isopeptide bonds formed by the C-terminal Gly of ubiquitin (a 76-residue protein attached to proteins as an intracellular targeting signal).</text>
        <dbReference type="EC" id="3.4.19.12"/>
    </reaction>
</comment>
<gene>
    <name evidence="5" type="ORF">OKIOD_LOCUS6161</name>
</gene>
<dbReference type="InterPro" id="IPR038765">
    <property type="entry name" value="Papain-like_cys_pep_sf"/>
</dbReference>
<organism evidence="5 6">
    <name type="scientific">Oikopleura dioica</name>
    <name type="common">Tunicate</name>
    <dbReference type="NCBI Taxonomy" id="34765"/>
    <lineage>
        <taxon>Eukaryota</taxon>
        <taxon>Metazoa</taxon>
        <taxon>Chordata</taxon>
        <taxon>Tunicata</taxon>
        <taxon>Appendicularia</taxon>
        <taxon>Copelata</taxon>
        <taxon>Oikopleuridae</taxon>
        <taxon>Oikopleura</taxon>
    </lineage>
</organism>
<evidence type="ECO:0000256" key="1">
    <source>
        <dbReference type="ARBA" id="ARBA00000707"/>
    </source>
</evidence>